<reference evidence="3" key="1">
    <citation type="journal article" date="2022" name="Microb. Genom.">
        <title>A global pangenome for the wheat fungal pathogen Pyrenophora tritici-repentis and prediction of effector protein structural homology.</title>
        <authorList>
            <person name="Moolhuijzen P.M."/>
            <person name="See P.T."/>
            <person name="Shi G."/>
            <person name="Powell H.R."/>
            <person name="Cockram J."/>
            <person name="Jorgensen L.N."/>
            <person name="Benslimane H."/>
            <person name="Strelkov S.E."/>
            <person name="Turner J."/>
            <person name="Liu Z."/>
            <person name="Moffat C.S."/>
        </authorList>
    </citation>
    <scope>NUCLEOTIDE SEQUENCE [LARGE SCALE GENOMIC DNA]</scope>
</reference>
<protein>
    <submittedName>
        <fullName evidence="2">Uncharacterized protein</fullName>
    </submittedName>
</protein>
<feature type="compositionally biased region" description="Basic residues" evidence="1">
    <location>
        <begin position="89"/>
        <end position="101"/>
    </location>
</feature>
<sequence>MSDTEKASTTPNGKGWTDRQRLAYYFSFVEHSNVKLDFLTAPRPAGKSVGACRIMVDRLKGTLKADLAALRGEDEAEGEDGDGNETKTKVKKPITPCKRKSKGDAAGERDGTPTKRGRKKKKSEEKEVVVADEEE</sequence>
<proteinExistence type="predicted"/>
<name>A0A922NM07_9PLEO</name>
<gene>
    <name evidence="2" type="ORF">Ptr86124_003461</name>
</gene>
<evidence type="ECO:0000256" key="1">
    <source>
        <dbReference type="SAM" id="MobiDB-lite"/>
    </source>
</evidence>
<evidence type="ECO:0000313" key="2">
    <source>
        <dbReference type="EMBL" id="KAI1518160.1"/>
    </source>
</evidence>
<dbReference type="OrthoDB" id="5371646at2759"/>
<dbReference type="OMA" id="VGACRIM"/>
<dbReference type="Proteomes" id="UP000249757">
    <property type="component" value="Unassembled WGS sequence"/>
</dbReference>
<comment type="caution">
    <text evidence="2">The sequence shown here is derived from an EMBL/GenBank/DDBJ whole genome shotgun (WGS) entry which is preliminary data.</text>
</comment>
<feature type="compositionally biased region" description="Basic and acidic residues" evidence="1">
    <location>
        <begin position="102"/>
        <end position="113"/>
    </location>
</feature>
<accession>A0A922NM07</accession>
<organism evidence="2 3">
    <name type="scientific">Pyrenophora tritici-repentis</name>
    <dbReference type="NCBI Taxonomy" id="45151"/>
    <lineage>
        <taxon>Eukaryota</taxon>
        <taxon>Fungi</taxon>
        <taxon>Dikarya</taxon>
        <taxon>Ascomycota</taxon>
        <taxon>Pezizomycotina</taxon>
        <taxon>Dothideomycetes</taxon>
        <taxon>Pleosporomycetidae</taxon>
        <taxon>Pleosporales</taxon>
        <taxon>Pleosporineae</taxon>
        <taxon>Pleosporaceae</taxon>
        <taxon>Pyrenophora</taxon>
    </lineage>
</organism>
<feature type="region of interest" description="Disordered" evidence="1">
    <location>
        <begin position="70"/>
        <end position="135"/>
    </location>
</feature>
<dbReference type="EMBL" id="NRDI02000003">
    <property type="protein sequence ID" value="KAI1518160.1"/>
    <property type="molecule type" value="Genomic_DNA"/>
</dbReference>
<keyword evidence="3" id="KW-1185">Reference proteome</keyword>
<feature type="compositionally biased region" description="Acidic residues" evidence="1">
    <location>
        <begin position="74"/>
        <end position="83"/>
    </location>
</feature>
<dbReference type="AlphaFoldDB" id="A0A922NM07"/>
<evidence type="ECO:0000313" key="3">
    <source>
        <dbReference type="Proteomes" id="UP000249757"/>
    </source>
</evidence>